<sequence length="117" mass="12433">MMALFAKINPGVIWLLIAIATDVLSTFYSAKGNGLVNKLDQGIALVLYMISFTCAAYALKFMQAGILYVLWSGIGVIATALLAKAFLGQNIDLAGWLGIGFITLGLTIIAQFSNIDA</sequence>
<gene>
    <name evidence="10" type="primary">emrE_1</name>
    <name evidence="10" type="ORF">ACNJC6_01720</name>
</gene>
<organism evidence="10 11">
    <name type="scientific">Acinetobacter johnsonii</name>
    <dbReference type="NCBI Taxonomy" id="40214"/>
    <lineage>
        <taxon>Bacteria</taxon>
        <taxon>Pseudomonadati</taxon>
        <taxon>Pseudomonadota</taxon>
        <taxon>Gammaproteobacteria</taxon>
        <taxon>Moraxellales</taxon>
        <taxon>Moraxellaceae</taxon>
        <taxon>Acinetobacter</taxon>
    </lineage>
</organism>
<evidence type="ECO:0000256" key="8">
    <source>
        <dbReference type="RuleBase" id="RU003942"/>
    </source>
</evidence>
<comment type="similarity">
    <text evidence="7 8">Belongs to the drug/metabolite transporter (DMT) superfamily. Small multidrug resistance (SMR) (TC 2.A.7.1) family.</text>
</comment>
<keyword evidence="3" id="KW-1003">Cell membrane</keyword>
<feature type="transmembrane region" description="Helical" evidence="9">
    <location>
        <begin position="12"/>
        <end position="30"/>
    </location>
</feature>
<evidence type="ECO:0000256" key="9">
    <source>
        <dbReference type="SAM" id="Phobius"/>
    </source>
</evidence>
<dbReference type="GO" id="GO:0015220">
    <property type="term" value="F:choline transmembrane transporter activity"/>
    <property type="evidence" value="ECO:0007669"/>
    <property type="project" value="TreeGrafter"/>
</dbReference>
<feature type="transmembrane region" description="Helical" evidence="9">
    <location>
        <begin position="93"/>
        <end position="112"/>
    </location>
</feature>
<dbReference type="Proteomes" id="UP000196240">
    <property type="component" value="Unassembled WGS sequence"/>
</dbReference>
<dbReference type="SUPFAM" id="SSF103481">
    <property type="entry name" value="Multidrug resistance efflux transporter EmrE"/>
    <property type="match status" value="1"/>
</dbReference>
<dbReference type="GO" id="GO:0015297">
    <property type="term" value="F:antiporter activity"/>
    <property type="evidence" value="ECO:0007669"/>
    <property type="project" value="TreeGrafter"/>
</dbReference>
<dbReference type="AlphaFoldDB" id="A0A1R7QCT6"/>
<keyword evidence="2" id="KW-0813">Transport</keyword>
<reference evidence="10 11" key="1">
    <citation type="submission" date="2017-02" db="EMBL/GenBank/DDBJ databases">
        <authorList>
            <person name="Peterson S.W."/>
        </authorList>
    </citation>
    <scope>NUCLEOTIDE SEQUENCE [LARGE SCALE GENOMIC DNA]</scope>
    <source>
        <strain evidence="10">C6</strain>
    </source>
</reference>
<dbReference type="GO" id="GO:0015199">
    <property type="term" value="F:amino-acid betaine transmembrane transporter activity"/>
    <property type="evidence" value="ECO:0007669"/>
    <property type="project" value="TreeGrafter"/>
</dbReference>
<dbReference type="Pfam" id="PF00893">
    <property type="entry name" value="Multi_Drug_Res"/>
    <property type="match status" value="1"/>
</dbReference>
<evidence type="ECO:0000256" key="7">
    <source>
        <dbReference type="ARBA" id="ARBA00038032"/>
    </source>
</evidence>
<dbReference type="PANTHER" id="PTHR30561">
    <property type="entry name" value="SMR FAMILY PROTON-DEPENDENT DRUG EFFLUX TRANSPORTER SUGE"/>
    <property type="match status" value="1"/>
</dbReference>
<keyword evidence="4 8" id="KW-0812">Transmembrane</keyword>
<accession>A0A1R7QCT6</accession>
<dbReference type="EMBL" id="FUUY01000005">
    <property type="protein sequence ID" value="SJX22088.1"/>
    <property type="molecule type" value="Genomic_DNA"/>
</dbReference>
<dbReference type="InterPro" id="IPR000390">
    <property type="entry name" value="Small_drug/metabolite_transptr"/>
</dbReference>
<evidence type="ECO:0000256" key="3">
    <source>
        <dbReference type="ARBA" id="ARBA00022475"/>
    </source>
</evidence>
<protein>
    <submittedName>
        <fullName evidence="10">Multidrug transporter EmrE</fullName>
    </submittedName>
</protein>
<keyword evidence="6 9" id="KW-0472">Membrane</keyword>
<dbReference type="Gene3D" id="1.10.3730.20">
    <property type="match status" value="1"/>
</dbReference>
<keyword evidence="5 9" id="KW-1133">Transmembrane helix</keyword>
<evidence type="ECO:0000256" key="1">
    <source>
        <dbReference type="ARBA" id="ARBA00004651"/>
    </source>
</evidence>
<evidence type="ECO:0000313" key="11">
    <source>
        <dbReference type="Proteomes" id="UP000196240"/>
    </source>
</evidence>
<evidence type="ECO:0000313" key="10">
    <source>
        <dbReference type="EMBL" id="SJX22088.1"/>
    </source>
</evidence>
<dbReference type="PANTHER" id="PTHR30561:SF1">
    <property type="entry name" value="MULTIDRUG TRANSPORTER EMRE"/>
    <property type="match status" value="1"/>
</dbReference>
<name>A0A1R7QCT6_ACIJO</name>
<feature type="transmembrane region" description="Helical" evidence="9">
    <location>
        <begin position="66"/>
        <end position="87"/>
    </location>
</feature>
<dbReference type="RefSeq" id="WP_087012490.1">
    <property type="nucleotide sequence ID" value="NZ_FUUY01000005.1"/>
</dbReference>
<evidence type="ECO:0000256" key="6">
    <source>
        <dbReference type="ARBA" id="ARBA00023136"/>
    </source>
</evidence>
<dbReference type="GO" id="GO:0005886">
    <property type="term" value="C:plasma membrane"/>
    <property type="evidence" value="ECO:0007669"/>
    <property type="project" value="UniProtKB-SubCell"/>
</dbReference>
<evidence type="ECO:0000256" key="5">
    <source>
        <dbReference type="ARBA" id="ARBA00022989"/>
    </source>
</evidence>
<comment type="subcellular location">
    <subcellularLocation>
        <location evidence="1 8">Cell membrane</location>
        <topology evidence="1 8">Multi-pass membrane protein</topology>
    </subcellularLocation>
</comment>
<proteinExistence type="inferred from homology"/>
<dbReference type="GO" id="GO:0031460">
    <property type="term" value="P:glycine betaine transport"/>
    <property type="evidence" value="ECO:0007669"/>
    <property type="project" value="TreeGrafter"/>
</dbReference>
<evidence type="ECO:0000256" key="2">
    <source>
        <dbReference type="ARBA" id="ARBA00022448"/>
    </source>
</evidence>
<dbReference type="InterPro" id="IPR037185">
    <property type="entry name" value="EmrE-like"/>
</dbReference>
<evidence type="ECO:0000256" key="4">
    <source>
        <dbReference type="ARBA" id="ARBA00022692"/>
    </source>
</evidence>
<feature type="transmembrane region" description="Helical" evidence="9">
    <location>
        <begin position="42"/>
        <end position="59"/>
    </location>
</feature>
<dbReference type="InterPro" id="IPR045324">
    <property type="entry name" value="Small_multidrug_res"/>
</dbReference>